<accession>A7REP2</accession>
<feature type="transmembrane region" description="Helical" evidence="10">
    <location>
        <begin position="65"/>
        <end position="83"/>
    </location>
</feature>
<dbReference type="PANTHER" id="PTHR24246:SF27">
    <property type="entry name" value="ADENOSINE RECEPTOR, ISOFORM A"/>
    <property type="match status" value="1"/>
</dbReference>
<dbReference type="InterPro" id="IPR000276">
    <property type="entry name" value="GPCR_Rhodpsn"/>
</dbReference>
<dbReference type="eggNOG" id="KOG3656">
    <property type="taxonomic scope" value="Eukaryota"/>
</dbReference>
<keyword evidence="6 10" id="KW-0472">Membrane</keyword>
<feature type="non-terminal residue" evidence="12">
    <location>
        <position position="1"/>
    </location>
</feature>
<keyword evidence="7" id="KW-0675">Receptor</keyword>
<keyword evidence="13" id="KW-1185">Reference proteome</keyword>
<dbReference type="OMA" id="CMGTENI"/>
<sequence length="256" mass="28870">NILTILTFVRNKRKKRKKSVYCLMNLALSDLSVGILTIPLYVSYLAEAVIKGNSSDTMLALSVDVIYQFTASAANFSLVLVSLERLYVTLYPLQHRKTRTRSYLISIALTWLIALGITLIYYVFKYELKAPKAIFYVLLPVLLVSLVLICLSYAVILVKIRRRNGSCLAMIAKGQRQERKLAHTLCIVTATSLATWLPFTIMQIMSIKGTSAMSSDTVFSVLLIQCSNSLVNPIIYALRIREFRNTLLQLLRCKSS</sequence>
<organism evidence="12 13">
    <name type="scientific">Nematostella vectensis</name>
    <name type="common">Starlet sea anemone</name>
    <dbReference type="NCBI Taxonomy" id="45351"/>
    <lineage>
        <taxon>Eukaryota</taxon>
        <taxon>Metazoa</taxon>
        <taxon>Cnidaria</taxon>
        <taxon>Anthozoa</taxon>
        <taxon>Hexacorallia</taxon>
        <taxon>Actiniaria</taxon>
        <taxon>Edwardsiidae</taxon>
        <taxon>Nematostella</taxon>
    </lineage>
</organism>
<dbReference type="Gene3D" id="1.20.1070.10">
    <property type="entry name" value="Rhodopsin 7-helix transmembrane proteins"/>
    <property type="match status" value="1"/>
</dbReference>
<dbReference type="AlphaFoldDB" id="A7REP2"/>
<dbReference type="Proteomes" id="UP000001593">
    <property type="component" value="Unassembled WGS sequence"/>
</dbReference>
<keyword evidence="9" id="KW-0807">Transducer</keyword>
<dbReference type="GO" id="GO:0001609">
    <property type="term" value="F:G protein-coupled adenosine receptor activity"/>
    <property type="evidence" value="ECO:0000318"/>
    <property type="project" value="GO_Central"/>
</dbReference>
<proteinExistence type="predicted"/>
<evidence type="ECO:0000256" key="5">
    <source>
        <dbReference type="ARBA" id="ARBA00023040"/>
    </source>
</evidence>
<evidence type="ECO:0000256" key="1">
    <source>
        <dbReference type="ARBA" id="ARBA00004651"/>
    </source>
</evidence>
<dbReference type="GO" id="GO:0007186">
    <property type="term" value="P:G protein-coupled receptor signaling pathway"/>
    <property type="evidence" value="ECO:0000318"/>
    <property type="project" value="GO_Central"/>
</dbReference>
<protein>
    <recommendedName>
        <fullName evidence="11">G-protein coupled receptors family 1 profile domain-containing protein</fullName>
    </recommendedName>
</protein>
<dbReference type="HOGENOM" id="CLU_009579_11_5_1"/>
<dbReference type="PhylomeDB" id="A7REP2"/>
<name>A7REP2_NEMVE</name>
<gene>
    <name evidence="12" type="ORF">NEMVEDRAFT_v1g78890</name>
</gene>
<evidence type="ECO:0000256" key="9">
    <source>
        <dbReference type="ARBA" id="ARBA00023224"/>
    </source>
</evidence>
<keyword evidence="5" id="KW-0297">G-protein coupled receptor</keyword>
<feature type="transmembrane region" description="Helical" evidence="10">
    <location>
        <begin position="136"/>
        <end position="160"/>
    </location>
</feature>
<dbReference type="PROSITE" id="PS50262">
    <property type="entry name" value="G_PROTEIN_RECEP_F1_2"/>
    <property type="match status" value="1"/>
</dbReference>
<dbReference type="PRINTS" id="PR00237">
    <property type="entry name" value="GPCRRHODOPSN"/>
</dbReference>
<comment type="subcellular location">
    <subcellularLocation>
        <location evidence="1">Cell membrane</location>
        <topology evidence="1">Multi-pass membrane protein</topology>
    </subcellularLocation>
</comment>
<dbReference type="EMBL" id="DS469507">
    <property type="protein sequence ID" value="EDO49945.1"/>
    <property type="molecule type" value="Genomic_DNA"/>
</dbReference>
<dbReference type="PANTHER" id="PTHR24246">
    <property type="entry name" value="OLFACTORY RECEPTOR AND ADENOSINE RECEPTOR"/>
    <property type="match status" value="1"/>
</dbReference>
<evidence type="ECO:0000256" key="10">
    <source>
        <dbReference type="SAM" id="Phobius"/>
    </source>
</evidence>
<dbReference type="GO" id="GO:0005886">
    <property type="term" value="C:plasma membrane"/>
    <property type="evidence" value="ECO:0000318"/>
    <property type="project" value="GO_Central"/>
</dbReference>
<evidence type="ECO:0000256" key="3">
    <source>
        <dbReference type="ARBA" id="ARBA00022692"/>
    </source>
</evidence>
<feature type="transmembrane region" description="Helical" evidence="10">
    <location>
        <begin position="103"/>
        <end position="124"/>
    </location>
</feature>
<keyword evidence="8" id="KW-0325">Glycoprotein</keyword>
<evidence type="ECO:0000256" key="8">
    <source>
        <dbReference type="ARBA" id="ARBA00023180"/>
    </source>
</evidence>
<dbReference type="InterPro" id="IPR017452">
    <property type="entry name" value="GPCR_Rhodpsn_7TM"/>
</dbReference>
<feature type="transmembrane region" description="Helical" evidence="10">
    <location>
        <begin position="20"/>
        <end position="45"/>
    </location>
</feature>
<evidence type="ECO:0000313" key="13">
    <source>
        <dbReference type="Proteomes" id="UP000001593"/>
    </source>
</evidence>
<feature type="transmembrane region" description="Helical" evidence="10">
    <location>
        <begin position="217"/>
        <end position="238"/>
    </location>
</feature>
<keyword evidence="2" id="KW-1003">Cell membrane</keyword>
<evidence type="ECO:0000256" key="6">
    <source>
        <dbReference type="ARBA" id="ARBA00023136"/>
    </source>
</evidence>
<keyword evidence="3 10" id="KW-0812">Transmembrane</keyword>
<evidence type="ECO:0000259" key="11">
    <source>
        <dbReference type="PROSITE" id="PS50262"/>
    </source>
</evidence>
<dbReference type="FunCoup" id="A7REP2">
    <property type="interactions" value="33"/>
</dbReference>
<feature type="transmembrane region" description="Helical" evidence="10">
    <location>
        <begin position="181"/>
        <end position="205"/>
    </location>
</feature>
<dbReference type="Pfam" id="PF00001">
    <property type="entry name" value="7tm_1"/>
    <property type="match status" value="1"/>
</dbReference>
<dbReference type="InParanoid" id="A7REP2"/>
<evidence type="ECO:0000256" key="7">
    <source>
        <dbReference type="ARBA" id="ARBA00023170"/>
    </source>
</evidence>
<evidence type="ECO:0000256" key="4">
    <source>
        <dbReference type="ARBA" id="ARBA00022989"/>
    </source>
</evidence>
<feature type="domain" description="G-protein coupled receptors family 1 profile" evidence="11">
    <location>
        <begin position="1"/>
        <end position="236"/>
    </location>
</feature>
<reference evidence="12 13" key="1">
    <citation type="journal article" date="2007" name="Science">
        <title>Sea anemone genome reveals ancestral eumetazoan gene repertoire and genomic organization.</title>
        <authorList>
            <person name="Putnam N.H."/>
            <person name="Srivastava M."/>
            <person name="Hellsten U."/>
            <person name="Dirks B."/>
            <person name="Chapman J."/>
            <person name="Salamov A."/>
            <person name="Terry A."/>
            <person name="Shapiro H."/>
            <person name="Lindquist E."/>
            <person name="Kapitonov V.V."/>
            <person name="Jurka J."/>
            <person name="Genikhovich G."/>
            <person name="Grigoriev I.V."/>
            <person name="Lucas S.M."/>
            <person name="Steele R.E."/>
            <person name="Finnerty J.R."/>
            <person name="Technau U."/>
            <person name="Martindale M.Q."/>
            <person name="Rokhsar D.S."/>
        </authorList>
    </citation>
    <scope>NUCLEOTIDE SEQUENCE [LARGE SCALE GENOMIC DNA]</scope>
    <source>
        <strain evidence="13">CH2 X CH6</strain>
    </source>
</reference>
<keyword evidence="4 10" id="KW-1133">Transmembrane helix</keyword>
<evidence type="ECO:0000313" key="12">
    <source>
        <dbReference type="EMBL" id="EDO49945.1"/>
    </source>
</evidence>
<evidence type="ECO:0000256" key="2">
    <source>
        <dbReference type="ARBA" id="ARBA00022475"/>
    </source>
</evidence>
<dbReference type="SUPFAM" id="SSF81321">
    <property type="entry name" value="Family A G protein-coupled receptor-like"/>
    <property type="match status" value="1"/>
</dbReference>